<evidence type="ECO:0000313" key="3">
    <source>
        <dbReference type="EMBL" id="CAA9283773.1"/>
    </source>
</evidence>
<dbReference type="PANTHER" id="PTHR47396:SF1">
    <property type="entry name" value="ATP-DEPENDENT HELICASE IRC3-RELATED"/>
    <property type="match status" value="1"/>
</dbReference>
<keyword evidence="3" id="KW-0067">ATP-binding</keyword>
<dbReference type="Gene3D" id="3.40.50.300">
    <property type="entry name" value="P-loop containing nucleotide triphosphate hydrolases"/>
    <property type="match status" value="2"/>
</dbReference>
<dbReference type="AlphaFoldDB" id="A0A6J4JPQ7"/>
<reference evidence="3" key="1">
    <citation type="submission" date="2020-02" db="EMBL/GenBank/DDBJ databases">
        <authorList>
            <person name="Meier V. D."/>
        </authorList>
    </citation>
    <scope>NUCLEOTIDE SEQUENCE</scope>
    <source>
        <strain evidence="3">AVDCRST_MAG93</strain>
    </source>
</reference>
<evidence type="ECO:0000256" key="1">
    <source>
        <dbReference type="SAM" id="MobiDB-lite"/>
    </source>
</evidence>
<dbReference type="GO" id="GO:0005524">
    <property type="term" value="F:ATP binding"/>
    <property type="evidence" value="ECO:0007669"/>
    <property type="project" value="InterPro"/>
</dbReference>
<dbReference type="GO" id="GO:0005829">
    <property type="term" value="C:cytosol"/>
    <property type="evidence" value="ECO:0007669"/>
    <property type="project" value="TreeGrafter"/>
</dbReference>
<gene>
    <name evidence="3" type="ORF">AVDCRST_MAG93-3379</name>
</gene>
<proteinExistence type="predicted"/>
<dbReference type="PANTHER" id="PTHR47396">
    <property type="entry name" value="TYPE I RESTRICTION ENZYME ECOKI R PROTEIN"/>
    <property type="match status" value="1"/>
</dbReference>
<dbReference type="GO" id="GO:0003677">
    <property type="term" value="F:DNA binding"/>
    <property type="evidence" value="ECO:0007669"/>
    <property type="project" value="InterPro"/>
</dbReference>
<keyword evidence="3" id="KW-0347">Helicase</keyword>
<accession>A0A6J4JPQ7</accession>
<organism evidence="3">
    <name type="scientific">uncultured Chloroflexia bacterium</name>
    <dbReference type="NCBI Taxonomy" id="1672391"/>
    <lineage>
        <taxon>Bacteria</taxon>
        <taxon>Bacillati</taxon>
        <taxon>Chloroflexota</taxon>
        <taxon>Chloroflexia</taxon>
        <taxon>environmental samples</taxon>
    </lineage>
</organism>
<dbReference type="InterPro" id="IPR027417">
    <property type="entry name" value="P-loop_NTPase"/>
</dbReference>
<name>A0A6J4JPQ7_9CHLR</name>
<evidence type="ECO:0000259" key="2">
    <source>
        <dbReference type="Pfam" id="PF04851"/>
    </source>
</evidence>
<dbReference type="SUPFAM" id="SSF52540">
    <property type="entry name" value="P-loop containing nucleoside triphosphate hydrolases"/>
    <property type="match status" value="1"/>
</dbReference>
<dbReference type="InterPro" id="IPR050742">
    <property type="entry name" value="Helicase_Restrict-Modif_Enz"/>
</dbReference>
<dbReference type="Pfam" id="PF04851">
    <property type="entry name" value="ResIII"/>
    <property type="match status" value="1"/>
</dbReference>
<feature type="domain" description="Helicase/UvrB N-terminal" evidence="2">
    <location>
        <begin position="183"/>
        <end position="372"/>
    </location>
</feature>
<feature type="non-terminal residue" evidence="3">
    <location>
        <position position="569"/>
    </location>
</feature>
<protein>
    <submittedName>
        <fullName evidence="3">Type III restriction-modification enzyme helicase subunit</fullName>
    </submittedName>
</protein>
<keyword evidence="3" id="KW-0378">Hydrolase</keyword>
<sequence length="569" mass="64088">MSENGSFVPYDKDLPEVPGRQGTAHLLPTSYLRKTAEGGFEVVPGRRPSKLLLVNRLRKAVDAWRDGGYSGGSEVTRRLFRYWFDDEHSLPGGVTFRYYFGQREAIETLAYLVEVAEVGDAKRLVEEFGEVFYPEGSQRRFREEDIFHETNAATGRRRIRRYVPEHGVESEIVQDLPIENLWRLAFKAATGSGKTVTMALVVVWSYFHKRMVLGSPLSANFLVVAPNVIVYQRLEQDFADGTVFHKLPLIPPEWRGEWALRVILRKEETEPAGASGSLFLTNVQQIHRRDREEMSPENAVQALLGPAVPAAARSGGRTMVERLEDLPDLVVLNDEAHHVHDEELRWNQVLARLHERLPGGLSLWLDLSATPKDQNGTYFPWVVSDFPLAQAVEDRIVKAPLIVHRVEREDPRHNVTAANAVETYADWVRAAVARFREHERIYEPMGQKPVLFVMAEKSVHADAIGGWLAGEEELGFSEDEVLVIHTNTRGEVNDADLTKARKAVREIDAPDNPIKAVISVLMLREGWDVRNVTVVLGLRPFSSNANILPEQAVGRGLRLMGGLGPDRTQ</sequence>
<dbReference type="InterPro" id="IPR006935">
    <property type="entry name" value="Helicase/UvrB_N"/>
</dbReference>
<dbReference type="GO" id="GO:0004386">
    <property type="term" value="F:helicase activity"/>
    <property type="evidence" value="ECO:0007669"/>
    <property type="project" value="UniProtKB-KW"/>
</dbReference>
<feature type="region of interest" description="Disordered" evidence="1">
    <location>
        <begin position="1"/>
        <end position="22"/>
    </location>
</feature>
<dbReference type="GO" id="GO:0016787">
    <property type="term" value="F:hydrolase activity"/>
    <property type="evidence" value="ECO:0007669"/>
    <property type="project" value="InterPro"/>
</dbReference>
<keyword evidence="3" id="KW-0547">Nucleotide-binding</keyword>
<dbReference type="EMBL" id="CADCTR010001151">
    <property type="protein sequence ID" value="CAA9283773.1"/>
    <property type="molecule type" value="Genomic_DNA"/>
</dbReference>